<evidence type="ECO:0000259" key="11">
    <source>
        <dbReference type="Pfam" id="PF00205"/>
    </source>
</evidence>
<dbReference type="InterPro" id="IPR029061">
    <property type="entry name" value="THDP-binding"/>
</dbReference>
<keyword evidence="7 10" id="KW-0786">Thiamine pyrophosphate</keyword>
<dbReference type="GO" id="GO:0005829">
    <property type="term" value="C:cytosol"/>
    <property type="evidence" value="ECO:0007669"/>
    <property type="project" value="TreeGrafter"/>
</dbReference>
<dbReference type="CDD" id="cd07038">
    <property type="entry name" value="TPP_PYR_PDC_IPDC_like"/>
    <property type="match status" value="1"/>
</dbReference>
<proteinExistence type="inferred from homology"/>
<dbReference type="GO" id="GO:0000287">
    <property type="term" value="F:magnesium ion binding"/>
    <property type="evidence" value="ECO:0007669"/>
    <property type="project" value="InterPro"/>
</dbReference>
<dbReference type="GO" id="GO:0000949">
    <property type="term" value="P:aromatic amino acid family catabolic process to alcohol via Ehrlich pathway"/>
    <property type="evidence" value="ECO:0007669"/>
    <property type="project" value="TreeGrafter"/>
</dbReference>
<dbReference type="CDD" id="cd02005">
    <property type="entry name" value="TPP_PDC_IPDC"/>
    <property type="match status" value="1"/>
</dbReference>
<dbReference type="InterPro" id="IPR047213">
    <property type="entry name" value="TPP_PYR_PDC_IPDC-like"/>
</dbReference>
<name>E6VRW7_PSEA9</name>
<dbReference type="Pfam" id="PF00205">
    <property type="entry name" value="TPP_enzyme_M"/>
    <property type="match status" value="1"/>
</dbReference>
<sequence>MSKTTKASLSGKKSRTVIGHLLHRLKEIGITDIFGVPGDYAFPVNDAICNDPELRWIGTCNELNGAYAADGYARIKGLAALCTTYGVGELSAINGIAGAYAEHLPVFHIVGMPKCAIQLKRGIMHHTLGNGEFDLFHKMTQPVVCASTILTPENTVAEVDRVIDAALTRKQPVYIAVPADFALMELGCAAPHPAVPAASDPQTLETVLDLIAGKLGEAVSPVALVGTLIGRHDLRAEARALVERAGLPFSTLFMGKGTLPESHPNFIGVYNGAILDEAARSVVESSDLVLGLGTIRSDINTGAFTTNIDLSREIRIQPDHVMVGRAVYQNVHIRDVISGLVQRVAPRACPAHPTPAGLGAPQGAPGEAITAGSLYPRIERFFRPGDIIMAETGTSSMGLVTAKLPENTAFYNQTLWGSIGWATPAAFGAAMAAPDRRVVLVTGEGSHQLTVQEISQFGRFGLKPVILCLNNNGYLIERMLCEDPYIYYNDLAQWNYSKLPEAFGMADWFCARAVTNAELDAALEGAARAASGAYVEVVTGTMEASDMALALNRIVFKGGGWKA</sequence>
<dbReference type="GO" id="GO:0030976">
    <property type="term" value="F:thiamine pyrophosphate binding"/>
    <property type="evidence" value="ECO:0007669"/>
    <property type="project" value="InterPro"/>
</dbReference>
<evidence type="ECO:0000256" key="9">
    <source>
        <dbReference type="PIRSR" id="PIRSR036565-2"/>
    </source>
</evidence>
<evidence type="ECO:0000259" key="12">
    <source>
        <dbReference type="Pfam" id="PF02775"/>
    </source>
</evidence>
<accession>E6VRW7</accession>
<dbReference type="STRING" id="643562.Daes_0883"/>
<comment type="cofactor">
    <cofactor evidence="9">
        <name>Mg(2+)</name>
        <dbReference type="ChEBI" id="CHEBI:18420"/>
    </cofactor>
    <text evidence="9">Binds 1 Mg(2+) per subunit.</text>
</comment>
<dbReference type="Pfam" id="PF02775">
    <property type="entry name" value="TPP_enzyme_C"/>
    <property type="match status" value="1"/>
</dbReference>
<dbReference type="InterPro" id="IPR011766">
    <property type="entry name" value="TPP_enzyme_TPP-bd"/>
</dbReference>
<dbReference type="HOGENOM" id="CLU_013748_0_2_7"/>
<comment type="cofactor">
    <cofactor evidence="2">
        <name>thiamine diphosphate</name>
        <dbReference type="ChEBI" id="CHEBI:58937"/>
    </cofactor>
</comment>
<dbReference type="InterPro" id="IPR012110">
    <property type="entry name" value="PDC/IPDC-like"/>
</dbReference>
<keyword evidence="15" id="KW-1185">Reference proteome</keyword>
<dbReference type="InterPro" id="IPR012001">
    <property type="entry name" value="Thiamin_PyroP_enz_TPP-bd_dom"/>
</dbReference>
<dbReference type="Proteomes" id="UP000002191">
    <property type="component" value="Chromosome"/>
</dbReference>
<keyword evidence="6 9" id="KW-0460">Magnesium</keyword>
<dbReference type="FunFam" id="3.40.50.970:FF:000024">
    <property type="entry name" value="Pyruvate decarboxylase isozyme"/>
    <property type="match status" value="1"/>
</dbReference>
<evidence type="ECO:0000256" key="6">
    <source>
        <dbReference type="ARBA" id="ARBA00022842"/>
    </source>
</evidence>
<evidence type="ECO:0000256" key="8">
    <source>
        <dbReference type="ARBA" id="ARBA00023239"/>
    </source>
</evidence>
<dbReference type="Pfam" id="PF02776">
    <property type="entry name" value="TPP_enzyme_N"/>
    <property type="match status" value="1"/>
</dbReference>
<dbReference type="eggNOG" id="COG3961">
    <property type="taxonomic scope" value="Bacteria"/>
</dbReference>
<dbReference type="GO" id="GO:0004737">
    <property type="term" value="F:pyruvate decarboxylase activity"/>
    <property type="evidence" value="ECO:0007669"/>
    <property type="project" value="TreeGrafter"/>
</dbReference>
<evidence type="ECO:0000259" key="13">
    <source>
        <dbReference type="Pfam" id="PF02776"/>
    </source>
</evidence>
<keyword evidence="4 9" id="KW-0479">Metal-binding</keyword>
<evidence type="ECO:0000313" key="14">
    <source>
        <dbReference type="EMBL" id="ADU61900.1"/>
    </source>
</evidence>
<keyword evidence="5" id="KW-0210">Decarboxylase</keyword>
<dbReference type="RefSeq" id="WP_013513831.1">
    <property type="nucleotide sequence ID" value="NC_014844.1"/>
</dbReference>
<evidence type="ECO:0000256" key="3">
    <source>
        <dbReference type="ARBA" id="ARBA00007812"/>
    </source>
</evidence>
<dbReference type="FunFam" id="3.40.50.970:FF:000019">
    <property type="entry name" value="Pyruvate decarboxylase isozyme"/>
    <property type="match status" value="1"/>
</dbReference>
<feature type="domain" description="Thiamine pyrophosphate enzyme TPP-binding" evidence="12">
    <location>
        <begin position="392"/>
        <end position="536"/>
    </location>
</feature>
<dbReference type="SUPFAM" id="SSF52518">
    <property type="entry name" value="Thiamin diphosphate-binding fold (THDP-binding)"/>
    <property type="match status" value="2"/>
</dbReference>
<evidence type="ECO:0000256" key="7">
    <source>
        <dbReference type="ARBA" id="ARBA00023052"/>
    </source>
</evidence>
<dbReference type="InterPro" id="IPR029035">
    <property type="entry name" value="DHS-like_NAD/FAD-binding_dom"/>
</dbReference>
<dbReference type="SUPFAM" id="SSF52467">
    <property type="entry name" value="DHS-like NAD/FAD-binding domain"/>
    <property type="match status" value="1"/>
</dbReference>
<feature type="domain" description="Thiamine pyrophosphate enzyme N-terminal TPP-binding" evidence="13">
    <location>
        <begin position="20"/>
        <end position="119"/>
    </location>
</feature>
<dbReference type="PIRSF" id="PIRSF036565">
    <property type="entry name" value="Pyruvt_ip_decrb"/>
    <property type="match status" value="1"/>
</dbReference>
<evidence type="ECO:0000256" key="10">
    <source>
        <dbReference type="RuleBase" id="RU362132"/>
    </source>
</evidence>
<organism evidence="14 15">
    <name type="scientific">Pseudodesulfovibrio aespoeensis (strain ATCC 700646 / DSM 10631 / Aspo-2)</name>
    <name type="common">Desulfovibrio aespoeensis</name>
    <dbReference type="NCBI Taxonomy" id="643562"/>
    <lineage>
        <taxon>Bacteria</taxon>
        <taxon>Pseudomonadati</taxon>
        <taxon>Thermodesulfobacteriota</taxon>
        <taxon>Desulfovibrionia</taxon>
        <taxon>Desulfovibrionales</taxon>
        <taxon>Desulfovibrionaceae</taxon>
    </lineage>
</organism>
<dbReference type="InterPro" id="IPR047214">
    <property type="entry name" value="TPP_PDC_IPDC"/>
</dbReference>
<keyword evidence="8" id="KW-0456">Lyase</keyword>
<feature type="domain" description="Thiamine pyrophosphate enzyme central" evidence="11">
    <location>
        <begin position="211"/>
        <end position="334"/>
    </location>
</feature>
<reference evidence="15" key="1">
    <citation type="submission" date="2010-12" db="EMBL/GenBank/DDBJ databases">
        <title>Complete sequence of Desulfovibrio aespoeensis Aspo-2.</title>
        <authorList>
            <consortium name="US DOE Joint Genome Institute"/>
            <person name="Lucas S."/>
            <person name="Copeland A."/>
            <person name="Lapidus A."/>
            <person name="Cheng J.-F."/>
            <person name="Goodwin L."/>
            <person name="Pitluck S."/>
            <person name="Chertkov O."/>
            <person name="Misra M."/>
            <person name="Detter J.C."/>
            <person name="Han C."/>
            <person name="Tapia R."/>
            <person name="Land M."/>
            <person name="Hauser L."/>
            <person name="Kyrpides N."/>
            <person name="Ivanova N."/>
            <person name="Ovchinnikova G."/>
            <person name="Pedersen K."/>
            <person name="Jagevall S."/>
            <person name="Hazen T."/>
            <person name="Woyke T."/>
        </authorList>
    </citation>
    <scope>NUCLEOTIDE SEQUENCE [LARGE SCALE GENOMIC DNA]</scope>
    <source>
        <strain evidence="15">ATCC 700646 / DSM 10631 / Aspo-2</strain>
    </source>
</reference>
<feature type="binding site" evidence="9">
    <location>
        <position position="471"/>
    </location>
    <ligand>
        <name>Mg(2+)</name>
        <dbReference type="ChEBI" id="CHEBI:18420"/>
    </ligand>
</feature>
<evidence type="ECO:0000256" key="4">
    <source>
        <dbReference type="ARBA" id="ARBA00022723"/>
    </source>
</evidence>
<protein>
    <submittedName>
        <fullName evidence="14">Thiamine pyrophosphate central domain-containing protein</fullName>
    </submittedName>
</protein>
<dbReference type="EMBL" id="CP002431">
    <property type="protein sequence ID" value="ADU61900.1"/>
    <property type="molecule type" value="Genomic_DNA"/>
</dbReference>
<gene>
    <name evidence="14" type="ordered locus">Daes_0883</name>
</gene>
<evidence type="ECO:0000256" key="5">
    <source>
        <dbReference type="ARBA" id="ARBA00022793"/>
    </source>
</evidence>
<dbReference type="InterPro" id="IPR012000">
    <property type="entry name" value="Thiamin_PyroP_enz_cen_dom"/>
</dbReference>
<evidence type="ECO:0000256" key="1">
    <source>
        <dbReference type="ARBA" id="ARBA00001920"/>
    </source>
</evidence>
<evidence type="ECO:0000313" key="15">
    <source>
        <dbReference type="Proteomes" id="UP000002191"/>
    </source>
</evidence>
<dbReference type="PANTHER" id="PTHR43452:SF30">
    <property type="entry name" value="PYRUVATE DECARBOXYLASE ISOZYME 1-RELATED"/>
    <property type="match status" value="1"/>
</dbReference>
<dbReference type="OrthoDB" id="2254214at2"/>
<dbReference type="KEGG" id="das:Daes_0883"/>
<feature type="binding site" evidence="9">
    <location>
        <position position="473"/>
    </location>
    <ligand>
        <name>Mg(2+)</name>
        <dbReference type="ChEBI" id="CHEBI:18420"/>
    </ligand>
</feature>
<dbReference type="Gene3D" id="3.40.50.1220">
    <property type="entry name" value="TPP-binding domain"/>
    <property type="match status" value="1"/>
</dbReference>
<dbReference type="AlphaFoldDB" id="E6VRW7"/>
<comment type="similarity">
    <text evidence="3 10">Belongs to the TPP enzyme family.</text>
</comment>
<reference evidence="14 15" key="2">
    <citation type="journal article" date="2014" name="Genome Announc.">
        <title>Complete Genome Sequence of the Subsurface, Mesophilic Sulfate-Reducing Bacterium Desulfovibrio aespoeensis Aspo-2.</title>
        <authorList>
            <person name="Pedersen K."/>
            <person name="Bengtsson A."/>
            <person name="Edlund J."/>
            <person name="Rabe L."/>
            <person name="Hazen T."/>
            <person name="Chakraborty R."/>
            <person name="Goodwin L."/>
            <person name="Shapiro N."/>
        </authorList>
    </citation>
    <scope>NUCLEOTIDE SEQUENCE [LARGE SCALE GENOMIC DNA]</scope>
    <source>
        <strain evidence="15">ATCC 700646 / DSM 10631 / Aspo-2</strain>
    </source>
</reference>
<evidence type="ECO:0000256" key="2">
    <source>
        <dbReference type="ARBA" id="ARBA00001964"/>
    </source>
</evidence>
<dbReference type="PANTHER" id="PTHR43452">
    <property type="entry name" value="PYRUVATE DECARBOXYLASE"/>
    <property type="match status" value="1"/>
</dbReference>
<dbReference type="Gene3D" id="3.40.50.970">
    <property type="match status" value="2"/>
</dbReference>
<comment type="cofactor">
    <cofactor evidence="1">
        <name>a metal cation</name>
        <dbReference type="ChEBI" id="CHEBI:25213"/>
    </cofactor>
</comment>